<evidence type="ECO:0000313" key="3">
    <source>
        <dbReference type="Proteomes" id="UP001498771"/>
    </source>
</evidence>
<dbReference type="PANTHER" id="PTHR12390">
    <property type="entry name" value="UROPORPHYRINOGEN III SYNTHASE"/>
    <property type="match status" value="1"/>
</dbReference>
<accession>A0ABR1FDT8</accession>
<dbReference type="SUPFAM" id="SSF69618">
    <property type="entry name" value="HemD-like"/>
    <property type="match status" value="1"/>
</dbReference>
<dbReference type="InterPro" id="IPR036108">
    <property type="entry name" value="4pyrrol_syn_uPrphyn_synt_sf"/>
</dbReference>
<keyword evidence="3" id="KW-1185">Reference proteome</keyword>
<dbReference type="Proteomes" id="UP001498771">
    <property type="component" value="Unassembled WGS sequence"/>
</dbReference>
<feature type="domain" description="Tetrapyrrole biosynthesis uroporphyrinogen III synthase" evidence="1">
    <location>
        <begin position="20"/>
        <end position="266"/>
    </location>
</feature>
<dbReference type="CDD" id="cd06578">
    <property type="entry name" value="HemD"/>
    <property type="match status" value="1"/>
</dbReference>
<dbReference type="RefSeq" id="XP_064770965.1">
    <property type="nucleotide sequence ID" value="XM_064914864.1"/>
</dbReference>
<sequence>MSKRLVYLKNPSPDSSLDPYAGSAASRSYSSAFVPVLSHEFVDQDELKTYIQDMHSHAVSQPVNALIITSQRAVEAIASALDELTDDSTRTYILSLPTFTVGPATASLLESHGFTNILGGADAGNGSILATIICAQAEKFSRCVFFTGETHRLIIPKQLKAAGIECLEKIVYRSSDVAGSEGVLKELLAQGGSSEVWTVFFSPSGASKIAKTIAEIKATTNSSSSSSSSSSSIKVAAIGPTTEEFLLNNGITPDAVAKRPDPESLLNEIDKCT</sequence>
<name>A0ABR1FDT8_9ASCO</name>
<reference evidence="2 3" key="1">
    <citation type="submission" date="2024-03" db="EMBL/GenBank/DDBJ databases">
        <title>Genome-scale model development and genomic sequencing of the oleaginous clade Lipomyces.</title>
        <authorList>
            <consortium name="Lawrence Berkeley National Laboratory"/>
            <person name="Czajka J.J."/>
            <person name="Han Y."/>
            <person name="Kim J."/>
            <person name="Mondo S.J."/>
            <person name="Hofstad B.A."/>
            <person name="Robles A."/>
            <person name="Haridas S."/>
            <person name="Riley R."/>
            <person name="LaButti K."/>
            <person name="Pangilinan J."/>
            <person name="Andreopoulos W."/>
            <person name="Lipzen A."/>
            <person name="Yan J."/>
            <person name="Wang M."/>
            <person name="Ng V."/>
            <person name="Grigoriev I.V."/>
            <person name="Spatafora J.W."/>
            <person name="Magnuson J.K."/>
            <person name="Baker S.E."/>
            <person name="Pomraning K.R."/>
        </authorList>
    </citation>
    <scope>NUCLEOTIDE SEQUENCE [LARGE SCALE GENOMIC DNA]</scope>
    <source>
        <strain evidence="2 3">Phaff 52-87</strain>
    </source>
</reference>
<comment type="caution">
    <text evidence="2">The sequence shown here is derived from an EMBL/GenBank/DDBJ whole genome shotgun (WGS) entry which is preliminary data.</text>
</comment>
<dbReference type="PANTHER" id="PTHR12390:SF0">
    <property type="entry name" value="UROPORPHYRINOGEN-III SYNTHASE"/>
    <property type="match status" value="1"/>
</dbReference>
<dbReference type="GeneID" id="90040376"/>
<dbReference type="InterPro" id="IPR003754">
    <property type="entry name" value="4pyrrol_synth_uPrphyn_synth"/>
</dbReference>
<dbReference type="EMBL" id="JBBJBU010000001">
    <property type="protein sequence ID" value="KAK7207932.1"/>
    <property type="molecule type" value="Genomic_DNA"/>
</dbReference>
<dbReference type="InterPro" id="IPR039793">
    <property type="entry name" value="UROS/Hem4"/>
</dbReference>
<evidence type="ECO:0000259" key="1">
    <source>
        <dbReference type="Pfam" id="PF02602"/>
    </source>
</evidence>
<evidence type="ECO:0000313" key="2">
    <source>
        <dbReference type="EMBL" id="KAK7207932.1"/>
    </source>
</evidence>
<dbReference type="Gene3D" id="3.40.50.10090">
    <property type="match status" value="2"/>
</dbReference>
<gene>
    <name evidence="2" type="ORF">BZA70DRAFT_308720</name>
</gene>
<proteinExistence type="predicted"/>
<protein>
    <submittedName>
        <fullName evidence="2">Hem4 uroporphyrinogen III synthase</fullName>
    </submittedName>
</protein>
<organism evidence="2 3">
    <name type="scientific">Myxozyma melibiosi</name>
    <dbReference type="NCBI Taxonomy" id="54550"/>
    <lineage>
        <taxon>Eukaryota</taxon>
        <taxon>Fungi</taxon>
        <taxon>Dikarya</taxon>
        <taxon>Ascomycota</taxon>
        <taxon>Saccharomycotina</taxon>
        <taxon>Lipomycetes</taxon>
        <taxon>Lipomycetales</taxon>
        <taxon>Lipomycetaceae</taxon>
        <taxon>Myxozyma</taxon>
    </lineage>
</organism>
<dbReference type="Pfam" id="PF02602">
    <property type="entry name" value="HEM4"/>
    <property type="match status" value="1"/>
</dbReference>